<evidence type="ECO:0000256" key="1">
    <source>
        <dbReference type="SAM" id="MobiDB-lite"/>
    </source>
</evidence>
<sequence>MIVVTLIATRCLFGEVRSKMLGEVPTLLRELNDSMRLITIVFPYLPIPAHRRRDRACQRLGEIITEPEPTRAASNRSGKARSRLSSSRRRHRGEGTEGARTPPPSRRVRAWQGGNGESEDAVVVTPRRGLVGRGRGERGRCRRAASGPGREGTGRARTLPPSRTQLHRFSFPNLSWGNHRLLRCSKNPASSPPPAASDTPSPDKEKTAHSSTDGVGVGSLPQRGPQRPWNLRTYRSATAAPCPEGLDDAADAALE</sequence>
<dbReference type="GO" id="GO:0016705">
    <property type="term" value="F:oxidoreductase activity, acting on paired donors, with incorporation or reduction of molecular oxygen"/>
    <property type="evidence" value="ECO:0007669"/>
    <property type="project" value="InterPro"/>
</dbReference>
<dbReference type="InterPro" id="IPR036396">
    <property type="entry name" value="Cyt_P450_sf"/>
</dbReference>
<reference evidence="2" key="1">
    <citation type="journal article" date="2009" name="Rice">
        <title>De Novo Next Generation Sequencing of Plant Genomes.</title>
        <authorList>
            <person name="Rounsley S."/>
            <person name="Marri P.R."/>
            <person name="Yu Y."/>
            <person name="He R."/>
            <person name="Sisneros N."/>
            <person name="Goicoechea J.L."/>
            <person name="Lee S.J."/>
            <person name="Angelova A."/>
            <person name="Kudrna D."/>
            <person name="Luo M."/>
            <person name="Affourtit J."/>
            <person name="Desany B."/>
            <person name="Knight J."/>
            <person name="Niazi F."/>
            <person name="Egholm M."/>
            <person name="Wing R.A."/>
        </authorList>
    </citation>
    <scope>NUCLEOTIDE SEQUENCE [LARGE SCALE GENOMIC DNA]</scope>
    <source>
        <strain evidence="2">cv. IRGC 105608</strain>
    </source>
</reference>
<accession>A0A0D3GSI9</accession>
<feature type="region of interest" description="Disordered" evidence="1">
    <location>
        <begin position="182"/>
        <end position="255"/>
    </location>
</feature>
<dbReference type="Proteomes" id="UP000026960">
    <property type="component" value="Chromosome 7"/>
</dbReference>
<dbReference type="GO" id="GO:0005506">
    <property type="term" value="F:iron ion binding"/>
    <property type="evidence" value="ECO:0007669"/>
    <property type="project" value="InterPro"/>
</dbReference>
<dbReference type="EnsemblPlants" id="OBART07G19070.1">
    <property type="protein sequence ID" value="OBART07G19070.1"/>
    <property type="gene ID" value="OBART07G19070"/>
</dbReference>
<keyword evidence="3" id="KW-1185">Reference proteome</keyword>
<evidence type="ECO:0000313" key="2">
    <source>
        <dbReference type="EnsemblPlants" id="OBART07G19070.1"/>
    </source>
</evidence>
<organism evidence="2">
    <name type="scientific">Oryza barthii</name>
    <dbReference type="NCBI Taxonomy" id="65489"/>
    <lineage>
        <taxon>Eukaryota</taxon>
        <taxon>Viridiplantae</taxon>
        <taxon>Streptophyta</taxon>
        <taxon>Embryophyta</taxon>
        <taxon>Tracheophyta</taxon>
        <taxon>Spermatophyta</taxon>
        <taxon>Magnoliopsida</taxon>
        <taxon>Liliopsida</taxon>
        <taxon>Poales</taxon>
        <taxon>Poaceae</taxon>
        <taxon>BOP clade</taxon>
        <taxon>Oryzoideae</taxon>
        <taxon>Oryzeae</taxon>
        <taxon>Oryzinae</taxon>
        <taxon>Oryza</taxon>
    </lineage>
</organism>
<protein>
    <submittedName>
        <fullName evidence="2">Uncharacterized protein</fullName>
    </submittedName>
</protein>
<evidence type="ECO:0000313" key="3">
    <source>
        <dbReference type="Proteomes" id="UP000026960"/>
    </source>
</evidence>
<feature type="region of interest" description="Disordered" evidence="1">
    <location>
        <begin position="61"/>
        <end position="163"/>
    </location>
</feature>
<dbReference type="Gene3D" id="1.10.630.10">
    <property type="entry name" value="Cytochrome P450"/>
    <property type="match status" value="1"/>
</dbReference>
<dbReference type="STRING" id="65489.A0A0D3GSI9"/>
<name>A0A0D3GSI9_9ORYZ</name>
<reference evidence="2" key="2">
    <citation type="submission" date="2015-03" db="UniProtKB">
        <authorList>
            <consortium name="EnsemblPlants"/>
        </authorList>
    </citation>
    <scope>IDENTIFICATION</scope>
</reference>
<dbReference type="Gramene" id="OBART07G19070.1">
    <property type="protein sequence ID" value="OBART07G19070.1"/>
    <property type="gene ID" value="OBART07G19070"/>
</dbReference>
<dbReference type="GO" id="GO:0004497">
    <property type="term" value="F:monooxygenase activity"/>
    <property type="evidence" value="ECO:0007669"/>
    <property type="project" value="InterPro"/>
</dbReference>
<proteinExistence type="predicted"/>
<dbReference type="GO" id="GO:0020037">
    <property type="term" value="F:heme binding"/>
    <property type="evidence" value="ECO:0007669"/>
    <property type="project" value="InterPro"/>
</dbReference>
<dbReference type="eggNOG" id="KOG0684">
    <property type="taxonomic scope" value="Eukaryota"/>
</dbReference>
<feature type="compositionally biased region" description="Basic residues" evidence="1">
    <location>
        <begin position="78"/>
        <end position="92"/>
    </location>
</feature>
<dbReference type="PaxDb" id="65489-OBART07G19070.1"/>
<dbReference type="AlphaFoldDB" id="A0A0D3GSI9"/>
<dbReference type="HOGENOM" id="CLU_1091414_0_0_1"/>
<feature type="compositionally biased region" description="Acidic residues" evidence="1">
    <location>
        <begin position="245"/>
        <end position="255"/>
    </location>
</feature>